<evidence type="ECO:0000256" key="1">
    <source>
        <dbReference type="ARBA" id="ARBA00023002"/>
    </source>
</evidence>
<dbReference type="PRINTS" id="PR00469">
    <property type="entry name" value="PNDRDTASEII"/>
</dbReference>
<sequence length="442" mass="46086">MTVVVVGAGPAGMAAARAAAETGAEVLLIDSGAKLGGQYHRQNSLRTKEEFTYPANVTHLPDTVVWAIDPGEHGEHGEHGPRLHLRAGPADGPGRTGRTVEAAALVLATGAYDRALPFPGWDLPGVYTAGAAQAMAKGQRVAVGRRVLLAGTGPFLFPVAESLLDVGADVLGVLEANHPVAGWLANPGGLLAGAAKTTELGRYLAVLARHRVPYRPRTTVLAAHGGHRVEAVTTARVDRDWRVVHGTEQRVECDAVCVGFGFLPQLELAVAAGCALRDGFVEVDFAQRTSVPGVFAAGELTGIGGAVLSKHEGTVAGSAAAGAPVPHRALRGVRAGRKFAAALETAYPVRAGWRDRLTGDTLVCRCEEVTYRALCDAVEKRDATGVRALKLVSRAGLGQCQGRICGRTVAELTGTDSTAYAKRPIAAPIRLGELADTLKEDE</sequence>
<dbReference type="SUPFAM" id="SSF51905">
    <property type="entry name" value="FAD/NAD(P)-binding domain"/>
    <property type="match status" value="1"/>
</dbReference>
<accession>A0ABN2SVN7</accession>
<dbReference type="InterPro" id="IPR041854">
    <property type="entry name" value="BFD-like_2Fe2S-bd_dom_sf"/>
</dbReference>
<name>A0ABN2SVN7_9PSEU</name>
<dbReference type="InterPro" id="IPR017224">
    <property type="entry name" value="Opine_Oxase_asu/HCN_bsu"/>
</dbReference>
<dbReference type="PRINTS" id="PR00368">
    <property type="entry name" value="FADPNR"/>
</dbReference>
<dbReference type="Pfam" id="PF04324">
    <property type="entry name" value="Fer2_BFD"/>
    <property type="match status" value="1"/>
</dbReference>
<organism evidence="4 5">
    <name type="scientific">Amycolatopsis minnesotensis</name>
    <dbReference type="NCBI Taxonomy" id="337894"/>
    <lineage>
        <taxon>Bacteria</taxon>
        <taxon>Bacillati</taxon>
        <taxon>Actinomycetota</taxon>
        <taxon>Actinomycetes</taxon>
        <taxon>Pseudonocardiales</taxon>
        <taxon>Pseudonocardiaceae</taxon>
        <taxon>Amycolatopsis</taxon>
    </lineage>
</organism>
<dbReference type="PIRSF" id="PIRSF037495">
    <property type="entry name" value="Opine_OX_OoxA/HcnB"/>
    <property type="match status" value="1"/>
</dbReference>
<dbReference type="CDD" id="cd19946">
    <property type="entry name" value="GlpA-like_Fer2_BFD-like"/>
    <property type="match status" value="1"/>
</dbReference>
<evidence type="ECO:0000259" key="3">
    <source>
        <dbReference type="Pfam" id="PF07992"/>
    </source>
</evidence>
<dbReference type="Gene3D" id="3.50.50.60">
    <property type="entry name" value="FAD/NAD(P)-binding domain"/>
    <property type="match status" value="2"/>
</dbReference>
<keyword evidence="5" id="KW-1185">Reference proteome</keyword>
<dbReference type="InterPro" id="IPR051691">
    <property type="entry name" value="Metab_Enz_Cyan_OpOx_G3PDH"/>
</dbReference>
<feature type="domain" description="FAD/NAD(P)-binding" evidence="3">
    <location>
        <begin position="2"/>
        <end position="301"/>
    </location>
</feature>
<dbReference type="PANTHER" id="PTHR42949">
    <property type="entry name" value="ANAEROBIC GLYCEROL-3-PHOSPHATE DEHYDROGENASE SUBUNIT B"/>
    <property type="match status" value="1"/>
</dbReference>
<dbReference type="Gene3D" id="1.10.10.1100">
    <property type="entry name" value="BFD-like [2Fe-2S]-binding domain"/>
    <property type="match status" value="1"/>
</dbReference>
<dbReference type="InterPro" id="IPR007419">
    <property type="entry name" value="BFD-like_2Fe2S-bd_dom"/>
</dbReference>
<feature type="domain" description="BFD-like [2Fe-2S]-binding" evidence="2">
    <location>
        <begin position="362"/>
        <end position="412"/>
    </location>
</feature>
<dbReference type="EMBL" id="BAAANN010000070">
    <property type="protein sequence ID" value="GAA1993195.1"/>
    <property type="molecule type" value="Genomic_DNA"/>
</dbReference>
<gene>
    <name evidence="4" type="ORF">GCM10009754_85440</name>
</gene>
<protein>
    <submittedName>
        <fullName evidence="4">FAD/NAD(P)-binding oxidoreductase</fullName>
    </submittedName>
</protein>
<dbReference type="Pfam" id="PF07992">
    <property type="entry name" value="Pyr_redox_2"/>
    <property type="match status" value="1"/>
</dbReference>
<reference evidence="4 5" key="1">
    <citation type="journal article" date="2019" name="Int. J. Syst. Evol. Microbiol.">
        <title>The Global Catalogue of Microorganisms (GCM) 10K type strain sequencing project: providing services to taxonomists for standard genome sequencing and annotation.</title>
        <authorList>
            <consortium name="The Broad Institute Genomics Platform"/>
            <consortium name="The Broad Institute Genome Sequencing Center for Infectious Disease"/>
            <person name="Wu L."/>
            <person name="Ma J."/>
        </authorList>
    </citation>
    <scope>NUCLEOTIDE SEQUENCE [LARGE SCALE GENOMIC DNA]</scope>
    <source>
        <strain evidence="4 5">JCM 14545</strain>
    </source>
</reference>
<dbReference type="RefSeq" id="WP_344431824.1">
    <property type="nucleotide sequence ID" value="NZ_BAAANN010000070.1"/>
</dbReference>
<evidence type="ECO:0000313" key="4">
    <source>
        <dbReference type="EMBL" id="GAA1993195.1"/>
    </source>
</evidence>
<keyword evidence="1" id="KW-0560">Oxidoreductase</keyword>
<dbReference type="Proteomes" id="UP001501116">
    <property type="component" value="Unassembled WGS sequence"/>
</dbReference>
<dbReference type="PANTHER" id="PTHR42949:SF3">
    <property type="entry name" value="ANAEROBIC GLYCEROL-3-PHOSPHATE DEHYDROGENASE SUBUNIT B"/>
    <property type="match status" value="1"/>
</dbReference>
<comment type="caution">
    <text evidence="4">The sequence shown here is derived from an EMBL/GenBank/DDBJ whole genome shotgun (WGS) entry which is preliminary data.</text>
</comment>
<proteinExistence type="predicted"/>
<dbReference type="InterPro" id="IPR023753">
    <property type="entry name" value="FAD/NAD-binding_dom"/>
</dbReference>
<evidence type="ECO:0000313" key="5">
    <source>
        <dbReference type="Proteomes" id="UP001501116"/>
    </source>
</evidence>
<evidence type="ECO:0000259" key="2">
    <source>
        <dbReference type="Pfam" id="PF04324"/>
    </source>
</evidence>
<dbReference type="Gene3D" id="3.40.50.720">
    <property type="entry name" value="NAD(P)-binding Rossmann-like Domain"/>
    <property type="match status" value="1"/>
</dbReference>
<dbReference type="InterPro" id="IPR036188">
    <property type="entry name" value="FAD/NAD-bd_sf"/>
</dbReference>